<dbReference type="Proteomes" id="UP000198287">
    <property type="component" value="Unassembled WGS sequence"/>
</dbReference>
<keyword evidence="4" id="KW-0496">Mitochondrion</keyword>
<evidence type="ECO:0000256" key="4">
    <source>
        <dbReference type="ARBA" id="ARBA00023128"/>
    </source>
</evidence>
<evidence type="ECO:0000256" key="2">
    <source>
        <dbReference type="ARBA" id="ARBA00007596"/>
    </source>
</evidence>
<evidence type="ECO:0000256" key="6">
    <source>
        <dbReference type="ARBA" id="ARBA00035275"/>
    </source>
</evidence>
<dbReference type="GO" id="GO:1990904">
    <property type="term" value="C:ribonucleoprotein complex"/>
    <property type="evidence" value="ECO:0007669"/>
    <property type="project" value="UniProtKB-KW"/>
</dbReference>
<evidence type="ECO:0000256" key="7">
    <source>
        <dbReference type="ARBA" id="ARBA00035436"/>
    </source>
</evidence>
<evidence type="ECO:0000256" key="3">
    <source>
        <dbReference type="ARBA" id="ARBA00022980"/>
    </source>
</evidence>
<name>A0A226DL03_FOLCA</name>
<comment type="similarity">
    <text evidence="2">Belongs to the bacterial ribosomal protein bL33 family.</text>
</comment>
<dbReference type="Gene3D" id="2.20.28.120">
    <property type="entry name" value="Ribosomal protein L33"/>
    <property type="match status" value="1"/>
</dbReference>
<accession>A0A226DL03</accession>
<keyword evidence="3" id="KW-0689">Ribosomal protein</keyword>
<dbReference type="AlphaFoldDB" id="A0A226DL03"/>
<dbReference type="GO" id="GO:0006412">
    <property type="term" value="P:translation"/>
    <property type="evidence" value="ECO:0007669"/>
    <property type="project" value="InterPro"/>
</dbReference>
<evidence type="ECO:0000256" key="5">
    <source>
        <dbReference type="ARBA" id="ARBA00023274"/>
    </source>
</evidence>
<reference evidence="8 9" key="1">
    <citation type="submission" date="2015-12" db="EMBL/GenBank/DDBJ databases">
        <title>The genome of Folsomia candida.</title>
        <authorList>
            <person name="Faddeeva A."/>
            <person name="Derks M.F."/>
            <person name="Anvar Y."/>
            <person name="Smit S."/>
            <person name="Van Straalen N."/>
            <person name="Roelofs D."/>
        </authorList>
    </citation>
    <scope>NUCLEOTIDE SEQUENCE [LARGE SCALE GENOMIC DNA]</scope>
    <source>
        <strain evidence="8 9">VU population</strain>
        <tissue evidence="8">Whole body</tissue>
    </source>
</reference>
<dbReference type="InterPro" id="IPR011332">
    <property type="entry name" value="Ribosomal_zn-bd"/>
</dbReference>
<dbReference type="STRING" id="158441.A0A226DL03"/>
<sequence length="181" mass="20606">MQLTNVLCKKVKSKHVLVVLESIVTRHKVCVKRERIADKLEQLRWDPYVRTEVVYKEVKKLKVNAAKSPSQHQHGNLTGSRRVVNDNVVTLYNATQMWNTIYLGGVQALRDVQKTPESDDSFQTCCEKLGVTVESMNQQVAIMQDCVNKFTSLSKLDTTSGFPVFISWSHQAFGNDNLFQC</sequence>
<dbReference type="OMA" id="KWNEAYL"/>
<dbReference type="PANTHER" id="PTHR47037">
    <property type="entry name" value="39S RIBOSOMAL PROTEIN L33, MITOCHONDRIAL"/>
    <property type="match status" value="1"/>
</dbReference>
<dbReference type="PANTHER" id="PTHR47037:SF1">
    <property type="entry name" value="LARGE RIBOSOMAL SUBUNIT PROTEIN BL33M"/>
    <property type="match status" value="1"/>
</dbReference>
<dbReference type="InterPro" id="IPR052008">
    <property type="entry name" value="Mitoribosomal_protein_bL33"/>
</dbReference>
<evidence type="ECO:0000313" key="9">
    <source>
        <dbReference type="Proteomes" id="UP000198287"/>
    </source>
</evidence>
<organism evidence="8 9">
    <name type="scientific">Folsomia candida</name>
    <name type="common">Springtail</name>
    <dbReference type="NCBI Taxonomy" id="158441"/>
    <lineage>
        <taxon>Eukaryota</taxon>
        <taxon>Metazoa</taxon>
        <taxon>Ecdysozoa</taxon>
        <taxon>Arthropoda</taxon>
        <taxon>Hexapoda</taxon>
        <taxon>Collembola</taxon>
        <taxon>Entomobryomorpha</taxon>
        <taxon>Isotomoidea</taxon>
        <taxon>Isotomidae</taxon>
        <taxon>Proisotominae</taxon>
        <taxon>Folsomia</taxon>
    </lineage>
</organism>
<dbReference type="GO" id="GO:0005840">
    <property type="term" value="C:ribosome"/>
    <property type="evidence" value="ECO:0007669"/>
    <property type="project" value="UniProtKB-KW"/>
</dbReference>
<dbReference type="GO" id="GO:0005739">
    <property type="term" value="C:mitochondrion"/>
    <property type="evidence" value="ECO:0007669"/>
    <property type="project" value="UniProtKB-SubCell"/>
</dbReference>
<proteinExistence type="inferred from homology"/>
<keyword evidence="9" id="KW-1185">Reference proteome</keyword>
<protein>
    <recommendedName>
        <fullName evidence="6">Large ribosomal subunit protein bL33m</fullName>
    </recommendedName>
    <alternativeName>
        <fullName evidence="7">39S ribosomal protein L33, mitochondrial</fullName>
    </alternativeName>
</protein>
<gene>
    <name evidence="8" type="ORF">Fcan01_19511</name>
</gene>
<dbReference type="EMBL" id="LNIX01000017">
    <property type="protein sequence ID" value="OXA45514.1"/>
    <property type="molecule type" value="Genomic_DNA"/>
</dbReference>
<dbReference type="InterPro" id="IPR038584">
    <property type="entry name" value="Ribosomal_bL33_sf"/>
</dbReference>
<evidence type="ECO:0000256" key="1">
    <source>
        <dbReference type="ARBA" id="ARBA00004173"/>
    </source>
</evidence>
<comment type="caution">
    <text evidence="8">The sequence shown here is derived from an EMBL/GenBank/DDBJ whole genome shotgun (WGS) entry which is preliminary data.</text>
</comment>
<evidence type="ECO:0000313" key="8">
    <source>
        <dbReference type="EMBL" id="OXA45514.1"/>
    </source>
</evidence>
<dbReference type="SUPFAM" id="SSF57829">
    <property type="entry name" value="Zn-binding ribosomal proteins"/>
    <property type="match status" value="1"/>
</dbReference>
<comment type="subcellular location">
    <subcellularLocation>
        <location evidence="1">Mitochondrion</location>
    </subcellularLocation>
</comment>
<keyword evidence="5" id="KW-0687">Ribonucleoprotein</keyword>